<dbReference type="Proteomes" id="UP001378592">
    <property type="component" value="Unassembled WGS sequence"/>
</dbReference>
<keyword evidence="1" id="KW-0472">Membrane</keyword>
<reference evidence="2 3" key="1">
    <citation type="submission" date="2024-03" db="EMBL/GenBank/DDBJ databases">
        <title>The genome assembly and annotation of the cricket Gryllus longicercus Weissman &amp; Gray.</title>
        <authorList>
            <person name="Szrajer S."/>
            <person name="Gray D."/>
            <person name="Ylla G."/>
        </authorList>
    </citation>
    <scope>NUCLEOTIDE SEQUENCE [LARGE SCALE GENOMIC DNA]</scope>
    <source>
        <strain evidence="2">DAG 2021-001</strain>
        <tissue evidence="2">Whole body minus gut</tissue>
    </source>
</reference>
<evidence type="ECO:0000313" key="3">
    <source>
        <dbReference type="Proteomes" id="UP001378592"/>
    </source>
</evidence>
<organism evidence="2 3">
    <name type="scientific">Gryllus longicercus</name>
    <dbReference type="NCBI Taxonomy" id="2509291"/>
    <lineage>
        <taxon>Eukaryota</taxon>
        <taxon>Metazoa</taxon>
        <taxon>Ecdysozoa</taxon>
        <taxon>Arthropoda</taxon>
        <taxon>Hexapoda</taxon>
        <taxon>Insecta</taxon>
        <taxon>Pterygota</taxon>
        <taxon>Neoptera</taxon>
        <taxon>Polyneoptera</taxon>
        <taxon>Orthoptera</taxon>
        <taxon>Ensifera</taxon>
        <taxon>Gryllidea</taxon>
        <taxon>Grylloidea</taxon>
        <taxon>Gryllidae</taxon>
        <taxon>Gryllinae</taxon>
        <taxon>Gryllus</taxon>
    </lineage>
</organism>
<keyword evidence="1" id="KW-1133">Transmembrane helix</keyword>
<name>A0AAN9VCR7_9ORTH</name>
<keyword evidence="3" id="KW-1185">Reference proteome</keyword>
<keyword evidence="1" id="KW-0812">Transmembrane</keyword>
<proteinExistence type="predicted"/>
<evidence type="ECO:0000313" key="2">
    <source>
        <dbReference type="EMBL" id="KAK7793576.1"/>
    </source>
</evidence>
<accession>A0AAN9VCR7</accession>
<gene>
    <name evidence="2" type="ORF">R5R35_008871</name>
</gene>
<protein>
    <submittedName>
        <fullName evidence="2">Uncharacterized protein</fullName>
    </submittedName>
</protein>
<feature type="transmembrane region" description="Helical" evidence="1">
    <location>
        <begin position="67"/>
        <end position="93"/>
    </location>
</feature>
<comment type="caution">
    <text evidence="2">The sequence shown here is derived from an EMBL/GenBank/DDBJ whole genome shotgun (WGS) entry which is preliminary data.</text>
</comment>
<evidence type="ECO:0000256" key="1">
    <source>
        <dbReference type="SAM" id="Phobius"/>
    </source>
</evidence>
<dbReference type="AlphaFoldDB" id="A0AAN9VCR7"/>
<dbReference type="EMBL" id="JAZDUA010000372">
    <property type="protein sequence ID" value="KAK7793576.1"/>
    <property type="molecule type" value="Genomic_DNA"/>
</dbReference>
<sequence length="111" mass="12649">MSRFKNSSCLEVPYHLEEARLSNESLDVSSTARWRRSNSPKGYLYPHRRSDMCLVVKRRRRRVQQGILQVFSADSWTATGVALAAFAGALWLIGRRNVLIEVLDAFIHGSL</sequence>